<dbReference type="InterPro" id="IPR050723">
    <property type="entry name" value="CFA/CMAS"/>
</dbReference>
<dbReference type="PANTHER" id="PTHR43667:SF2">
    <property type="entry name" value="FATTY ACID C-METHYL TRANSFERASE"/>
    <property type="match status" value="1"/>
</dbReference>
<dbReference type="EMBL" id="BSNC01000005">
    <property type="protein sequence ID" value="GLP96960.1"/>
    <property type="molecule type" value="Genomic_DNA"/>
</dbReference>
<keyword evidence="4" id="KW-0949">S-adenosyl-L-methionine</keyword>
<dbReference type="PIRSF" id="PIRSF003085">
    <property type="entry name" value="CMAS"/>
    <property type="match status" value="1"/>
</dbReference>
<organism evidence="7 8">
    <name type="scientific">Paraferrimonas sedimenticola</name>
    <dbReference type="NCBI Taxonomy" id="375674"/>
    <lineage>
        <taxon>Bacteria</taxon>
        <taxon>Pseudomonadati</taxon>
        <taxon>Pseudomonadota</taxon>
        <taxon>Gammaproteobacteria</taxon>
        <taxon>Alteromonadales</taxon>
        <taxon>Ferrimonadaceae</taxon>
        <taxon>Paraferrimonas</taxon>
    </lineage>
</organism>
<evidence type="ECO:0000256" key="5">
    <source>
        <dbReference type="ARBA" id="ARBA00023098"/>
    </source>
</evidence>
<keyword evidence="6" id="KW-0175">Coiled coil</keyword>
<dbReference type="InterPro" id="IPR003333">
    <property type="entry name" value="CMAS"/>
</dbReference>
<feature type="coiled-coil region" evidence="6">
    <location>
        <begin position="229"/>
        <end position="256"/>
    </location>
</feature>
<sequence length="412" mass="46571">MEQSNPAMATAIKDTWLTRFCRNRLLAVMAGLTQARLQINEGSQRWVLGDDNAELKAELSVHSPRVYSRLLLGGSIGAAESYIDGEWTSPDLTKVIQVMARNQRSLEALDGPMAWIATWAHKAFHKFNANSEKGSKKNILAHYDLGNDLYTRFLDKEMMYSSAIYPHASACLETAQINKLKTICDRLQLKEGETLLEIGTGWGGLAIFAAKNYGVKVTTTTISDAQFDYAKARVEAEGLSDQITLLKQDYRRLEGQYDKLVSIEMIEAVGHEFLPGFFDVCCKRLKPHGKMLIQAITIADQKYDAYRSSVDFIQRYIFPGGCLPSITQMSKQVTSKTDMVITELHDIGQHYADTLKDWAVRFESARQELAGLGYDERFARLWRFYLSYSEGGFRERSISTVHLLAARPDYRP</sequence>
<dbReference type="GO" id="GO:0008610">
    <property type="term" value="P:lipid biosynthetic process"/>
    <property type="evidence" value="ECO:0007669"/>
    <property type="project" value="InterPro"/>
</dbReference>
<dbReference type="PANTHER" id="PTHR43667">
    <property type="entry name" value="CYCLOPROPANE-FATTY-ACYL-PHOSPHOLIPID SYNTHASE"/>
    <property type="match status" value="1"/>
</dbReference>
<proteinExistence type="inferred from homology"/>
<gene>
    <name evidence="7" type="primary">cfa</name>
    <name evidence="7" type="ORF">GCM10007895_22660</name>
</gene>
<evidence type="ECO:0000256" key="3">
    <source>
        <dbReference type="ARBA" id="ARBA00022679"/>
    </source>
</evidence>
<dbReference type="GO" id="GO:0032259">
    <property type="term" value="P:methylation"/>
    <property type="evidence" value="ECO:0007669"/>
    <property type="project" value="UniProtKB-KW"/>
</dbReference>
<reference evidence="7" key="1">
    <citation type="journal article" date="2014" name="Int. J. Syst. Evol. Microbiol.">
        <title>Complete genome sequence of Corynebacterium casei LMG S-19264T (=DSM 44701T), isolated from a smear-ripened cheese.</title>
        <authorList>
            <consortium name="US DOE Joint Genome Institute (JGI-PGF)"/>
            <person name="Walter F."/>
            <person name="Albersmeier A."/>
            <person name="Kalinowski J."/>
            <person name="Ruckert C."/>
        </authorList>
    </citation>
    <scope>NUCLEOTIDE SEQUENCE</scope>
    <source>
        <strain evidence="7">NBRC 101628</strain>
    </source>
</reference>
<comment type="similarity">
    <text evidence="1">Belongs to the CFA/CMAS family.</text>
</comment>
<reference evidence="7" key="2">
    <citation type="submission" date="2023-01" db="EMBL/GenBank/DDBJ databases">
        <title>Draft genome sequence of Paraferrimonas sedimenticola strain NBRC 101628.</title>
        <authorList>
            <person name="Sun Q."/>
            <person name="Mori K."/>
        </authorList>
    </citation>
    <scope>NUCLEOTIDE SEQUENCE</scope>
    <source>
        <strain evidence="7">NBRC 101628</strain>
    </source>
</reference>
<evidence type="ECO:0000256" key="4">
    <source>
        <dbReference type="ARBA" id="ARBA00022691"/>
    </source>
</evidence>
<evidence type="ECO:0000256" key="2">
    <source>
        <dbReference type="ARBA" id="ARBA00022603"/>
    </source>
</evidence>
<dbReference type="Gene3D" id="3.40.50.150">
    <property type="entry name" value="Vaccinia Virus protein VP39"/>
    <property type="match status" value="1"/>
</dbReference>
<protein>
    <submittedName>
        <fullName evidence="7">Cyclopropane-fatty-acyl-phospholipid synthase</fullName>
    </submittedName>
</protein>
<dbReference type="RefSeq" id="WP_095504268.1">
    <property type="nucleotide sequence ID" value="NZ_BSNC01000005.1"/>
</dbReference>
<keyword evidence="3" id="KW-0808">Transferase</keyword>
<dbReference type="InterPro" id="IPR029063">
    <property type="entry name" value="SAM-dependent_MTases_sf"/>
</dbReference>
<keyword evidence="8" id="KW-1185">Reference proteome</keyword>
<accession>A0AA37RX59</accession>
<dbReference type="SUPFAM" id="SSF53335">
    <property type="entry name" value="S-adenosyl-L-methionine-dependent methyltransferases"/>
    <property type="match status" value="1"/>
</dbReference>
<name>A0AA37RX59_9GAMM</name>
<keyword evidence="5" id="KW-0443">Lipid metabolism</keyword>
<evidence type="ECO:0000256" key="6">
    <source>
        <dbReference type="SAM" id="Coils"/>
    </source>
</evidence>
<dbReference type="Pfam" id="PF02353">
    <property type="entry name" value="CMAS"/>
    <property type="match status" value="1"/>
</dbReference>
<evidence type="ECO:0000313" key="8">
    <source>
        <dbReference type="Proteomes" id="UP001161422"/>
    </source>
</evidence>
<dbReference type="GO" id="GO:0008168">
    <property type="term" value="F:methyltransferase activity"/>
    <property type="evidence" value="ECO:0007669"/>
    <property type="project" value="UniProtKB-KW"/>
</dbReference>
<dbReference type="Proteomes" id="UP001161422">
    <property type="component" value="Unassembled WGS sequence"/>
</dbReference>
<keyword evidence="2" id="KW-0489">Methyltransferase</keyword>
<dbReference type="CDD" id="cd02440">
    <property type="entry name" value="AdoMet_MTases"/>
    <property type="match status" value="1"/>
</dbReference>
<evidence type="ECO:0000256" key="1">
    <source>
        <dbReference type="ARBA" id="ARBA00010815"/>
    </source>
</evidence>
<comment type="caution">
    <text evidence="7">The sequence shown here is derived from an EMBL/GenBank/DDBJ whole genome shotgun (WGS) entry which is preliminary data.</text>
</comment>
<evidence type="ECO:0000313" key="7">
    <source>
        <dbReference type="EMBL" id="GLP96960.1"/>
    </source>
</evidence>
<dbReference type="AlphaFoldDB" id="A0AA37RX59"/>